<keyword evidence="9" id="KW-0723">Serine/threonine-protein kinase</keyword>
<feature type="compositionally biased region" description="Low complexity" evidence="6">
    <location>
        <begin position="375"/>
        <end position="397"/>
    </location>
</feature>
<sequence length="595" mass="61854">MTPTPRNPKAHRLPGLSPLTPDDPEHIGRYLLVGRLGAGGMGAVYGAIDAAGNPLAVKSVHARLAAEPDFRARFAREVALVSRVDSLCTPRFLDADVTGERPWMATEYVPGRTLRQHVREHGPLTGGVLTAFAAGVADALRAVHAQGVVHRDLKPGNVILSPSGPKVLDFGIARALDGTALTRTGGLFGTPGWLAPEQYAGAGPAPSADMFAWGALVAFAATGRDPFGSGEADVLAFRTTEGEADTEGVPDGLRPLVTAALGKDPGRRPDAAGALRALVGPERGGEGQAASDAATRLLPAMLGTTWVVGQHTDTTAWTSGPVRQRPRPRPGRRRGRALMMSMAAFTALVLVAAGGWFLGSRQAVEEAGGGGGAGDTEAGQAEEVGAVQEPPEPVVEFPDTDRGGVNLLEENRDNVAGAVGLVEGGPNSIQLYGVPDPGSDPQGLPDLIGEGEVYAALTFTSAVVEDGKVVLEGEGIYARDSGDLVVHGQDFLAYVFAPGSFSGRSTEEPDLYTPEEDEVVLVLSPEQPSGVFRLTFEGLPPRSLLEYVIEEENLNGGQSVEFGPPTALKCVDAEEVGGPGVNPAHQGGDCDPDWV</sequence>
<feature type="region of interest" description="Disordered" evidence="6">
    <location>
        <begin position="1"/>
        <end position="21"/>
    </location>
</feature>
<dbReference type="PROSITE" id="PS00107">
    <property type="entry name" value="PROTEIN_KINASE_ATP"/>
    <property type="match status" value="1"/>
</dbReference>
<dbReference type="GO" id="GO:0004674">
    <property type="term" value="F:protein serine/threonine kinase activity"/>
    <property type="evidence" value="ECO:0007669"/>
    <property type="project" value="UniProtKB-KW"/>
</dbReference>
<evidence type="ECO:0000259" key="8">
    <source>
        <dbReference type="PROSITE" id="PS50011"/>
    </source>
</evidence>
<evidence type="ECO:0000256" key="7">
    <source>
        <dbReference type="SAM" id="Phobius"/>
    </source>
</evidence>
<evidence type="ECO:0000256" key="5">
    <source>
        <dbReference type="PROSITE-ProRule" id="PRU10141"/>
    </source>
</evidence>
<dbReference type="SMART" id="SM00220">
    <property type="entry name" value="S_TKc"/>
    <property type="match status" value="1"/>
</dbReference>
<dbReference type="PROSITE" id="PS50011">
    <property type="entry name" value="PROTEIN_KINASE_DOM"/>
    <property type="match status" value="1"/>
</dbReference>
<keyword evidence="7" id="KW-1133">Transmembrane helix</keyword>
<feature type="binding site" evidence="5">
    <location>
        <position position="58"/>
    </location>
    <ligand>
        <name>ATP</name>
        <dbReference type="ChEBI" id="CHEBI:30616"/>
    </ligand>
</feature>
<dbReference type="CDD" id="cd14014">
    <property type="entry name" value="STKc_PknB_like"/>
    <property type="match status" value="1"/>
</dbReference>
<keyword evidence="10" id="KW-1185">Reference proteome</keyword>
<evidence type="ECO:0000256" key="4">
    <source>
        <dbReference type="ARBA" id="ARBA00022840"/>
    </source>
</evidence>
<dbReference type="Proteomes" id="UP001055940">
    <property type="component" value="Chromosome"/>
</dbReference>
<dbReference type="InterPro" id="IPR017441">
    <property type="entry name" value="Protein_kinase_ATP_BS"/>
</dbReference>
<keyword evidence="3 9" id="KW-0418">Kinase</keyword>
<keyword evidence="7" id="KW-0812">Transmembrane</keyword>
<name>A0ABY5DC70_9ACTN</name>
<proteinExistence type="predicted"/>
<evidence type="ECO:0000313" key="9">
    <source>
        <dbReference type="EMBL" id="USY20964.1"/>
    </source>
</evidence>
<evidence type="ECO:0000256" key="3">
    <source>
        <dbReference type="ARBA" id="ARBA00022777"/>
    </source>
</evidence>
<dbReference type="SUPFAM" id="SSF56112">
    <property type="entry name" value="Protein kinase-like (PK-like)"/>
    <property type="match status" value="1"/>
</dbReference>
<evidence type="ECO:0000313" key="10">
    <source>
        <dbReference type="Proteomes" id="UP001055940"/>
    </source>
</evidence>
<organism evidence="9 10">
    <name type="scientific">Nocardiopsis exhalans</name>
    <dbReference type="NCBI Taxonomy" id="163604"/>
    <lineage>
        <taxon>Bacteria</taxon>
        <taxon>Bacillati</taxon>
        <taxon>Actinomycetota</taxon>
        <taxon>Actinomycetes</taxon>
        <taxon>Streptosporangiales</taxon>
        <taxon>Nocardiopsidaceae</taxon>
        <taxon>Nocardiopsis</taxon>
    </lineage>
</organism>
<accession>A0ABY5DC70</accession>
<dbReference type="InterPro" id="IPR000719">
    <property type="entry name" value="Prot_kinase_dom"/>
</dbReference>
<dbReference type="InterPro" id="IPR008271">
    <property type="entry name" value="Ser/Thr_kinase_AS"/>
</dbReference>
<dbReference type="PROSITE" id="PS00108">
    <property type="entry name" value="PROTEIN_KINASE_ST"/>
    <property type="match status" value="1"/>
</dbReference>
<feature type="compositionally biased region" description="Basic residues" evidence="6">
    <location>
        <begin position="324"/>
        <end position="333"/>
    </location>
</feature>
<dbReference type="PANTHER" id="PTHR43289">
    <property type="entry name" value="MITOGEN-ACTIVATED PROTEIN KINASE KINASE KINASE 20-RELATED"/>
    <property type="match status" value="1"/>
</dbReference>
<feature type="region of interest" description="Disordered" evidence="6">
    <location>
        <begin position="365"/>
        <end position="399"/>
    </location>
</feature>
<gene>
    <name evidence="9" type="ORF">NE857_04770</name>
</gene>
<dbReference type="EMBL" id="CP099837">
    <property type="protein sequence ID" value="USY20964.1"/>
    <property type="molecule type" value="Genomic_DNA"/>
</dbReference>
<keyword evidence="2 5" id="KW-0547">Nucleotide-binding</keyword>
<feature type="transmembrane region" description="Helical" evidence="7">
    <location>
        <begin position="337"/>
        <end position="358"/>
    </location>
</feature>
<evidence type="ECO:0000256" key="2">
    <source>
        <dbReference type="ARBA" id="ARBA00022741"/>
    </source>
</evidence>
<protein>
    <submittedName>
        <fullName evidence="9">Serine/threonine protein kinase</fullName>
    </submittedName>
</protein>
<dbReference type="Gene3D" id="1.10.510.10">
    <property type="entry name" value="Transferase(Phosphotransferase) domain 1"/>
    <property type="match status" value="1"/>
</dbReference>
<dbReference type="Pfam" id="PF00069">
    <property type="entry name" value="Pkinase"/>
    <property type="match status" value="1"/>
</dbReference>
<evidence type="ECO:0000256" key="1">
    <source>
        <dbReference type="ARBA" id="ARBA00022679"/>
    </source>
</evidence>
<feature type="domain" description="Protein kinase" evidence="8">
    <location>
        <begin position="30"/>
        <end position="279"/>
    </location>
</feature>
<keyword evidence="7" id="KW-0472">Membrane</keyword>
<dbReference type="InterPro" id="IPR011009">
    <property type="entry name" value="Kinase-like_dom_sf"/>
</dbReference>
<dbReference type="PANTHER" id="PTHR43289:SF34">
    <property type="entry name" value="SERINE_THREONINE-PROTEIN KINASE YBDM-RELATED"/>
    <property type="match status" value="1"/>
</dbReference>
<feature type="region of interest" description="Disordered" evidence="6">
    <location>
        <begin position="312"/>
        <end position="333"/>
    </location>
</feature>
<reference evidence="9" key="1">
    <citation type="submission" date="2022-06" db="EMBL/GenBank/DDBJ databases">
        <authorList>
            <person name="Ping M."/>
        </authorList>
    </citation>
    <scope>NUCLEOTIDE SEQUENCE</scope>
    <source>
        <strain evidence="9">JCM11759T</strain>
    </source>
</reference>
<dbReference type="Gene3D" id="3.30.200.20">
    <property type="entry name" value="Phosphorylase Kinase, domain 1"/>
    <property type="match status" value="1"/>
</dbReference>
<keyword evidence="4 5" id="KW-0067">ATP-binding</keyword>
<dbReference type="RefSeq" id="WP_254419962.1">
    <property type="nucleotide sequence ID" value="NZ_BAAAJB010000034.1"/>
</dbReference>
<evidence type="ECO:0000256" key="6">
    <source>
        <dbReference type="SAM" id="MobiDB-lite"/>
    </source>
</evidence>
<keyword evidence="1" id="KW-0808">Transferase</keyword>